<gene>
    <name evidence="2" type="ORF">FWK35_00028611</name>
</gene>
<organism evidence="2 3">
    <name type="scientific">Aphis craccivora</name>
    <name type="common">Cowpea aphid</name>
    <dbReference type="NCBI Taxonomy" id="307492"/>
    <lineage>
        <taxon>Eukaryota</taxon>
        <taxon>Metazoa</taxon>
        <taxon>Ecdysozoa</taxon>
        <taxon>Arthropoda</taxon>
        <taxon>Hexapoda</taxon>
        <taxon>Insecta</taxon>
        <taxon>Pterygota</taxon>
        <taxon>Neoptera</taxon>
        <taxon>Paraneoptera</taxon>
        <taxon>Hemiptera</taxon>
        <taxon>Sternorrhyncha</taxon>
        <taxon>Aphidomorpha</taxon>
        <taxon>Aphidoidea</taxon>
        <taxon>Aphididae</taxon>
        <taxon>Aphidini</taxon>
        <taxon>Aphis</taxon>
        <taxon>Aphis</taxon>
    </lineage>
</organism>
<evidence type="ECO:0000256" key="1">
    <source>
        <dbReference type="SAM" id="SignalP"/>
    </source>
</evidence>
<sequence length="303" mass="33745">MIQAMFLLLPISAIATLNVGTVLYNTDEVMYKTWAEEDVLMLRSRMLMDQLIPKKVVDGKTFLDYVKLIMKKFDIITSDQTRMIAMVSVADAIGGYLQGMMLPHVNDAYYKGRESFEVTNELHVLSRKIKFVLDTDGRGWTAPVDIGRPTVGIGGGDDDDDDRIIYEEEENPCAALLHSTEPSEDGQSTAVPLPVFDDNSYPGSLAFPFVVGKRLFPVDRPWTGSDDRRPLLIRYYRLAAGCTSSAPLQFRSDMHRWLEEVVVPLLANRRRWYPVLAGASRVVRAVARAVGNGTVADGPIGKA</sequence>
<dbReference type="OrthoDB" id="6614503at2759"/>
<name>A0A6G0Z369_APHCR</name>
<evidence type="ECO:0000313" key="2">
    <source>
        <dbReference type="EMBL" id="KAF0765021.1"/>
    </source>
</evidence>
<evidence type="ECO:0000313" key="3">
    <source>
        <dbReference type="Proteomes" id="UP000478052"/>
    </source>
</evidence>
<comment type="caution">
    <text evidence="2">The sequence shown here is derived from an EMBL/GenBank/DDBJ whole genome shotgun (WGS) entry which is preliminary data.</text>
</comment>
<protein>
    <submittedName>
        <fullName evidence="2">Uncharacterized protein</fullName>
    </submittedName>
</protein>
<accession>A0A6G0Z369</accession>
<feature type="signal peptide" evidence="1">
    <location>
        <begin position="1"/>
        <end position="15"/>
    </location>
</feature>
<proteinExistence type="predicted"/>
<keyword evidence="3" id="KW-1185">Reference proteome</keyword>
<keyword evidence="1" id="KW-0732">Signal</keyword>
<feature type="chain" id="PRO_5026122710" evidence="1">
    <location>
        <begin position="16"/>
        <end position="303"/>
    </location>
</feature>
<dbReference type="AlphaFoldDB" id="A0A6G0Z369"/>
<dbReference type="EMBL" id="VUJU01001500">
    <property type="protein sequence ID" value="KAF0765021.1"/>
    <property type="molecule type" value="Genomic_DNA"/>
</dbReference>
<dbReference type="Proteomes" id="UP000478052">
    <property type="component" value="Unassembled WGS sequence"/>
</dbReference>
<reference evidence="2 3" key="1">
    <citation type="submission" date="2019-08" db="EMBL/GenBank/DDBJ databases">
        <title>Whole genome of Aphis craccivora.</title>
        <authorList>
            <person name="Voronova N.V."/>
            <person name="Shulinski R.S."/>
            <person name="Bandarenka Y.V."/>
            <person name="Zhorov D.G."/>
            <person name="Warner D."/>
        </authorList>
    </citation>
    <scope>NUCLEOTIDE SEQUENCE [LARGE SCALE GENOMIC DNA]</scope>
    <source>
        <strain evidence="2">180601</strain>
        <tissue evidence="2">Whole Body</tissue>
    </source>
</reference>